<dbReference type="InterPro" id="IPR000515">
    <property type="entry name" value="MetI-like"/>
</dbReference>
<dbReference type="CDD" id="cd06261">
    <property type="entry name" value="TM_PBP2"/>
    <property type="match status" value="1"/>
</dbReference>
<evidence type="ECO:0000256" key="4">
    <source>
        <dbReference type="ARBA" id="ARBA00022692"/>
    </source>
</evidence>
<feature type="transmembrane region" description="Helical" evidence="7">
    <location>
        <begin position="220"/>
        <end position="241"/>
    </location>
</feature>
<keyword evidence="4 7" id="KW-0812">Transmembrane</keyword>
<keyword evidence="3" id="KW-1003">Cell membrane</keyword>
<feature type="transmembrane region" description="Helical" evidence="7">
    <location>
        <begin position="64"/>
        <end position="84"/>
    </location>
</feature>
<keyword evidence="2 7" id="KW-0813">Transport</keyword>
<dbReference type="Pfam" id="PF00528">
    <property type="entry name" value="BPD_transp_1"/>
    <property type="match status" value="1"/>
</dbReference>
<feature type="domain" description="ABC transmembrane type-1" evidence="8">
    <location>
        <begin position="57"/>
        <end position="241"/>
    </location>
</feature>
<proteinExistence type="inferred from homology"/>
<comment type="subcellular location">
    <subcellularLocation>
        <location evidence="1 7">Cell membrane</location>
        <topology evidence="1 7">Multi-pass membrane protein</topology>
    </subcellularLocation>
</comment>
<name>A0ABS4GFB8_9FIRM</name>
<gene>
    <name evidence="9" type="ORF">J2Z76_001934</name>
</gene>
<comment type="caution">
    <text evidence="9">The sequence shown here is derived from an EMBL/GenBank/DDBJ whole genome shotgun (WGS) entry which is preliminary data.</text>
</comment>
<evidence type="ECO:0000313" key="9">
    <source>
        <dbReference type="EMBL" id="MBP1926070.1"/>
    </source>
</evidence>
<evidence type="ECO:0000256" key="5">
    <source>
        <dbReference type="ARBA" id="ARBA00022989"/>
    </source>
</evidence>
<evidence type="ECO:0000259" key="8">
    <source>
        <dbReference type="PROSITE" id="PS50928"/>
    </source>
</evidence>
<dbReference type="Proteomes" id="UP001519342">
    <property type="component" value="Unassembled WGS sequence"/>
</dbReference>
<dbReference type="Gene3D" id="1.10.3720.10">
    <property type="entry name" value="MetI-like"/>
    <property type="match status" value="1"/>
</dbReference>
<keyword evidence="10" id="KW-1185">Reference proteome</keyword>
<feature type="transmembrane region" description="Helical" evidence="7">
    <location>
        <begin position="190"/>
        <end position="208"/>
    </location>
</feature>
<evidence type="ECO:0000256" key="7">
    <source>
        <dbReference type="RuleBase" id="RU363032"/>
    </source>
</evidence>
<dbReference type="PANTHER" id="PTHR30151">
    <property type="entry name" value="ALKANE SULFONATE ABC TRANSPORTER-RELATED, MEMBRANE SUBUNIT"/>
    <property type="match status" value="1"/>
</dbReference>
<dbReference type="RefSeq" id="WP_209511807.1">
    <property type="nucleotide sequence ID" value="NZ_JAGGKS010000005.1"/>
</dbReference>
<sequence>MKFNNVIKTLLIPFLLVLVWWIGSYLKLWNDYVLPSPNRVFAVFITMIKSGELIEHVLSSLSRVMIGFTIAFLFAFAIGVYAGLSPKKTIYYNLIVEFMRHVPPLSLVPLLILWFGIGEKSKIIIIVLAAFFPMFLNIKKGIAFCNLKLLEVGDTLGFSKLKKFYKIVLPYALPDILVGMRIGFGYSWRAIIGAEMIAAASGLGYLILDAQQMSRSDKIIVGIFTIGLVGVLCDRLVAILINKLLHGGVKDSWS</sequence>
<dbReference type="EMBL" id="JAGGKS010000005">
    <property type="protein sequence ID" value="MBP1926070.1"/>
    <property type="molecule type" value="Genomic_DNA"/>
</dbReference>
<evidence type="ECO:0000313" key="10">
    <source>
        <dbReference type="Proteomes" id="UP001519342"/>
    </source>
</evidence>
<evidence type="ECO:0000256" key="1">
    <source>
        <dbReference type="ARBA" id="ARBA00004651"/>
    </source>
</evidence>
<organism evidence="9 10">
    <name type="scientific">Sedimentibacter acidaminivorans</name>
    <dbReference type="NCBI Taxonomy" id="913099"/>
    <lineage>
        <taxon>Bacteria</taxon>
        <taxon>Bacillati</taxon>
        <taxon>Bacillota</taxon>
        <taxon>Tissierellia</taxon>
        <taxon>Sedimentibacter</taxon>
    </lineage>
</organism>
<dbReference type="SUPFAM" id="SSF161098">
    <property type="entry name" value="MetI-like"/>
    <property type="match status" value="1"/>
</dbReference>
<comment type="similarity">
    <text evidence="7">Belongs to the binding-protein-dependent transport system permease family.</text>
</comment>
<evidence type="ECO:0000256" key="2">
    <source>
        <dbReference type="ARBA" id="ARBA00022448"/>
    </source>
</evidence>
<protein>
    <submittedName>
        <fullName evidence="9">Sulfonate transport system permease protein</fullName>
    </submittedName>
</protein>
<keyword evidence="6 7" id="KW-0472">Membrane</keyword>
<evidence type="ECO:0000256" key="3">
    <source>
        <dbReference type="ARBA" id="ARBA00022475"/>
    </source>
</evidence>
<dbReference type="InterPro" id="IPR035906">
    <property type="entry name" value="MetI-like_sf"/>
</dbReference>
<feature type="transmembrane region" description="Helical" evidence="7">
    <location>
        <begin position="6"/>
        <end position="28"/>
    </location>
</feature>
<keyword evidence="5 7" id="KW-1133">Transmembrane helix</keyword>
<accession>A0ABS4GFB8</accession>
<dbReference type="PANTHER" id="PTHR30151:SF38">
    <property type="entry name" value="ALIPHATIC SULFONATES TRANSPORT PERMEASE PROTEIN SSUC-RELATED"/>
    <property type="match status" value="1"/>
</dbReference>
<dbReference type="PROSITE" id="PS50928">
    <property type="entry name" value="ABC_TM1"/>
    <property type="match status" value="1"/>
</dbReference>
<evidence type="ECO:0000256" key="6">
    <source>
        <dbReference type="ARBA" id="ARBA00023136"/>
    </source>
</evidence>
<reference evidence="9 10" key="1">
    <citation type="submission" date="2021-03" db="EMBL/GenBank/DDBJ databases">
        <title>Genomic Encyclopedia of Type Strains, Phase IV (KMG-IV): sequencing the most valuable type-strain genomes for metagenomic binning, comparative biology and taxonomic classification.</title>
        <authorList>
            <person name="Goeker M."/>
        </authorList>
    </citation>
    <scope>NUCLEOTIDE SEQUENCE [LARGE SCALE GENOMIC DNA]</scope>
    <source>
        <strain evidence="9 10">DSM 24004</strain>
    </source>
</reference>